<dbReference type="OrthoDB" id="10493601at2759"/>
<dbReference type="AlphaFoldDB" id="A0CUP7"/>
<dbReference type="InterPro" id="IPR015943">
    <property type="entry name" value="WD40/YVTN_repeat-like_dom_sf"/>
</dbReference>
<evidence type="ECO:0000313" key="3">
    <source>
        <dbReference type="EMBL" id="CAK74514.1"/>
    </source>
</evidence>
<dbReference type="KEGG" id="ptm:GSPATT00010714001"/>
<dbReference type="SUPFAM" id="SSF69322">
    <property type="entry name" value="Tricorn protease domain 2"/>
    <property type="match status" value="1"/>
</dbReference>
<dbReference type="HOGENOM" id="CLU_491335_0_0_1"/>
<dbReference type="GeneID" id="5027696"/>
<dbReference type="InterPro" id="IPR050349">
    <property type="entry name" value="WD_LIS1/nudF_dynein_reg"/>
</dbReference>
<organism evidence="3 4">
    <name type="scientific">Paramecium tetraurelia</name>
    <dbReference type="NCBI Taxonomy" id="5888"/>
    <lineage>
        <taxon>Eukaryota</taxon>
        <taxon>Sar</taxon>
        <taxon>Alveolata</taxon>
        <taxon>Ciliophora</taxon>
        <taxon>Intramacronucleata</taxon>
        <taxon>Oligohymenophorea</taxon>
        <taxon>Peniculida</taxon>
        <taxon>Parameciidae</taxon>
        <taxon>Paramecium</taxon>
    </lineage>
</organism>
<dbReference type="Gene3D" id="2.130.10.10">
    <property type="entry name" value="YVTN repeat-like/Quinoprotein amine dehydrogenase"/>
    <property type="match status" value="2"/>
</dbReference>
<keyword evidence="4" id="KW-1185">Reference proteome</keyword>
<protein>
    <recommendedName>
        <fullName evidence="5">Anaphase-promoting complex subunit 4 WD40 domain-containing protein</fullName>
    </recommendedName>
</protein>
<dbReference type="RefSeq" id="XP_001441911.1">
    <property type="nucleotide sequence ID" value="XM_001441874.1"/>
</dbReference>
<name>A0CUP7_PARTE</name>
<evidence type="ECO:0000256" key="1">
    <source>
        <dbReference type="ARBA" id="ARBA00022574"/>
    </source>
</evidence>
<keyword evidence="2" id="KW-0677">Repeat</keyword>
<evidence type="ECO:0000256" key="2">
    <source>
        <dbReference type="ARBA" id="ARBA00022737"/>
    </source>
</evidence>
<dbReference type="SMART" id="SM00320">
    <property type="entry name" value="WD40"/>
    <property type="match status" value="4"/>
</dbReference>
<proteinExistence type="predicted"/>
<dbReference type="PANTHER" id="PTHR44129">
    <property type="entry name" value="WD REPEAT-CONTAINING PROTEIN POP1"/>
    <property type="match status" value="1"/>
</dbReference>
<evidence type="ECO:0000313" key="4">
    <source>
        <dbReference type="Proteomes" id="UP000000600"/>
    </source>
</evidence>
<gene>
    <name evidence="3" type="ORF">GSPATT00010714001</name>
</gene>
<reference evidence="3 4" key="1">
    <citation type="journal article" date="2006" name="Nature">
        <title>Global trends of whole-genome duplications revealed by the ciliate Paramecium tetraurelia.</title>
        <authorList>
            <consortium name="Genoscope"/>
            <person name="Aury J.-M."/>
            <person name="Jaillon O."/>
            <person name="Duret L."/>
            <person name="Noel B."/>
            <person name="Jubin C."/>
            <person name="Porcel B.M."/>
            <person name="Segurens B."/>
            <person name="Daubin V."/>
            <person name="Anthouard V."/>
            <person name="Aiach N."/>
            <person name="Arnaiz O."/>
            <person name="Billaut A."/>
            <person name="Beisson J."/>
            <person name="Blanc I."/>
            <person name="Bouhouche K."/>
            <person name="Camara F."/>
            <person name="Duharcourt S."/>
            <person name="Guigo R."/>
            <person name="Gogendeau D."/>
            <person name="Katinka M."/>
            <person name="Keller A.-M."/>
            <person name="Kissmehl R."/>
            <person name="Klotz C."/>
            <person name="Koll F."/>
            <person name="Le Moue A."/>
            <person name="Lepere C."/>
            <person name="Malinsky S."/>
            <person name="Nowacki M."/>
            <person name="Nowak J.K."/>
            <person name="Plattner H."/>
            <person name="Poulain J."/>
            <person name="Ruiz F."/>
            <person name="Serrano V."/>
            <person name="Zagulski M."/>
            <person name="Dessen P."/>
            <person name="Betermier M."/>
            <person name="Weissenbach J."/>
            <person name="Scarpelli C."/>
            <person name="Schachter V."/>
            <person name="Sperling L."/>
            <person name="Meyer E."/>
            <person name="Cohen J."/>
            <person name="Wincker P."/>
        </authorList>
    </citation>
    <scope>NUCLEOTIDE SEQUENCE [LARGE SCALE GENOMIC DNA]</scope>
    <source>
        <strain evidence="3 4">Stock d4-2</strain>
    </source>
</reference>
<dbReference type="Proteomes" id="UP000000600">
    <property type="component" value="Unassembled WGS sequence"/>
</dbReference>
<dbReference type="InterPro" id="IPR001680">
    <property type="entry name" value="WD40_rpt"/>
</dbReference>
<sequence length="555" mass="64129">MQLLLVNLNNQQQYQKDIQNLNGIAVISQNEILVALANKYYTIYLWNYEKSITTEITLFQKQSIQNLQFINDDNELVCCQKETICIFSVQKDFQLKLKNIWQIESCQNYTFCPKHLSVLCYNNSWKQDIWCGYKRISFLNPGQSMILIDEQQKPLKFSSNQDGNYIVQLNQQGFIIWDWKNEKQILNSDQWSGNNAMLIDLKILVIANEEEINILDIKELHNIKLLSSLSFDQPIQNISFASNQEYFVCGFDTKIKLWKLLKDGQCQQVAVYDIKYNGKTNPVISPNGKFIVYKAQESYQIIRIKQLHTLELNDQSVFGLVYSSDFQNLITLINGHPILLTPTLEIIESQLEGVIKDNEAKSIVSASVDSIFAILYDAFILIVKIIDQKKLIVIRQISSEGFRDCITISINHFGTQLIVGNPSGSIYFLDLTDSNDEELNKFEQHLKIENQNDQVNWFAFSLNGTDIAAAIYDGSINLYSVEQIENDQNIKHNEENQEQQNQLSESIKKEFRLICYKSFSRQSLLLANQCMVKDSKITQNGKSIIQLFRQKGARE</sequence>
<accession>A0CUP7</accession>
<evidence type="ECO:0008006" key="5">
    <source>
        <dbReference type="Google" id="ProtNLM"/>
    </source>
</evidence>
<keyword evidence="1" id="KW-0853">WD repeat</keyword>
<dbReference type="InParanoid" id="A0CUP7"/>
<dbReference type="EMBL" id="CT868185">
    <property type="protein sequence ID" value="CAK74514.1"/>
    <property type="molecule type" value="Genomic_DNA"/>
</dbReference>